<feature type="DNA-binding region" description="OmpR/PhoB-type" evidence="7">
    <location>
        <begin position="126"/>
        <end position="220"/>
    </location>
</feature>
<dbReference type="InterPro" id="IPR001867">
    <property type="entry name" value="OmpR/PhoB-type_DNA-bd"/>
</dbReference>
<dbReference type="InterPro" id="IPR036388">
    <property type="entry name" value="WH-like_DNA-bd_sf"/>
</dbReference>
<evidence type="ECO:0000256" key="5">
    <source>
        <dbReference type="ARBA" id="ARBA00023163"/>
    </source>
</evidence>
<proteinExistence type="predicted"/>
<evidence type="ECO:0000256" key="1">
    <source>
        <dbReference type="ARBA" id="ARBA00022553"/>
    </source>
</evidence>
<name>A0A4V1LVU5_9BACT</name>
<dbReference type="AlphaFoldDB" id="A0A4V1LVU5"/>
<gene>
    <name evidence="10" type="ORF">CRU90_01680</name>
</gene>
<dbReference type="Gene3D" id="3.40.50.2300">
    <property type="match status" value="1"/>
</dbReference>
<keyword evidence="3" id="KW-0805">Transcription regulation</keyword>
<evidence type="ECO:0000313" key="11">
    <source>
        <dbReference type="Proteomes" id="UP000290870"/>
    </source>
</evidence>
<dbReference type="InterPro" id="IPR011006">
    <property type="entry name" value="CheY-like_superfamily"/>
</dbReference>
<dbReference type="GO" id="GO:0005829">
    <property type="term" value="C:cytosol"/>
    <property type="evidence" value="ECO:0007669"/>
    <property type="project" value="TreeGrafter"/>
</dbReference>
<dbReference type="RefSeq" id="WP_128985538.1">
    <property type="nucleotide sequence ID" value="NZ_PDJZ01000002.1"/>
</dbReference>
<evidence type="ECO:0000256" key="6">
    <source>
        <dbReference type="PROSITE-ProRule" id="PRU00169"/>
    </source>
</evidence>
<dbReference type="SUPFAM" id="SSF52172">
    <property type="entry name" value="CheY-like"/>
    <property type="match status" value="1"/>
</dbReference>
<feature type="modified residue" description="4-aspartylphosphate" evidence="6">
    <location>
        <position position="52"/>
    </location>
</feature>
<feature type="domain" description="Response regulatory" evidence="8">
    <location>
        <begin position="3"/>
        <end position="118"/>
    </location>
</feature>
<evidence type="ECO:0000259" key="8">
    <source>
        <dbReference type="PROSITE" id="PS50110"/>
    </source>
</evidence>
<evidence type="ECO:0000256" key="2">
    <source>
        <dbReference type="ARBA" id="ARBA00023012"/>
    </source>
</evidence>
<feature type="domain" description="OmpR/PhoB-type" evidence="9">
    <location>
        <begin position="126"/>
        <end position="220"/>
    </location>
</feature>
<dbReference type="Pfam" id="PF00072">
    <property type="entry name" value="Response_reg"/>
    <property type="match status" value="1"/>
</dbReference>
<keyword evidence="2" id="KW-0902">Two-component regulatory system</keyword>
<evidence type="ECO:0000256" key="3">
    <source>
        <dbReference type="ARBA" id="ARBA00023015"/>
    </source>
</evidence>
<comment type="caution">
    <text evidence="10">The sequence shown here is derived from an EMBL/GenBank/DDBJ whole genome shotgun (WGS) entry which is preliminary data.</text>
</comment>
<dbReference type="PROSITE" id="PS50110">
    <property type="entry name" value="RESPONSE_REGULATORY"/>
    <property type="match status" value="1"/>
</dbReference>
<dbReference type="SMART" id="SM00448">
    <property type="entry name" value="REC"/>
    <property type="match status" value="1"/>
</dbReference>
<dbReference type="GO" id="GO:0006355">
    <property type="term" value="P:regulation of DNA-templated transcription"/>
    <property type="evidence" value="ECO:0007669"/>
    <property type="project" value="InterPro"/>
</dbReference>
<evidence type="ECO:0000256" key="4">
    <source>
        <dbReference type="ARBA" id="ARBA00023125"/>
    </source>
</evidence>
<dbReference type="InterPro" id="IPR001789">
    <property type="entry name" value="Sig_transdc_resp-reg_receiver"/>
</dbReference>
<evidence type="ECO:0000313" key="10">
    <source>
        <dbReference type="EMBL" id="RXJ85315.1"/>
    </source>
</evidence>
<sequence length="220" mass="25942">MIKILLLEDDYLYKVSIKEFLEELDFVVDAFENGDEALDAVFDNSYDLLLLDIRVPGMDGFSLVEYVRKEKLDVPIIIILTSLTDISDLSRGYELGCNDYIRKPFDMIELKFRIEQLIKNSFKTNEDLILLSNNFKFDVKKSTLYLNDKLVDLTQKESELVFLLVLNRGFFVSIETLHDKIWENKEISYSDIRMCIKRIREKTAKEFIKTKRFVGYKIDK</sequence>
<dbReference type="PROSITE" id="PS51755">
    <property type="entry name" value="OMPR_PHOB"/>
    <property type="match status" value="1"/>
</dbReference>
<dbReference type="GO" id="GO:0032993">
    <property type="term" value="C:protein-DNA complex"/>
    <property type="evidence" value="ECO:0007669"/>
    <property type="project" value="TreeGrafter"/>
</dbReference>
<dbReference type="Gene3D" id="1.10.10.10">
    <property type="entry name" value="Winged helix-like DNA-binding domain superfamily/Winged helix DNA-binding domain"/>
    <property type="match status" value="1"/>
</dbReference>
<dbReference type="Pfam" id="PF00486">
    <property type="entry name" value="Trans_reg_C"/>
    <property type="match status" value="1"/>
</dbReference>
<dbReference type="OrthoDB" id="8912111at2"/>
<protein>
    <submittedName>
        <fullName evidence="10">DNA-binding response regulator</fullName>
    </submittedName>
</protein>
<dbReference type="SMART" id="SM00862">
    <property type="entry name" value="Trans_reg_C"/>
    <property type="match status" value="1"/>
</dbReference>
<evidence type="ECO:0000256" key="7">
    <source>
        <dbReference type="PROSITE-ProRule" id="PRU01091"/>
    </source>
</evidence>
<accession>A0A4V1LVU5</accession>
<dbReference type="GO" id="GO:0000156">
    <property type="term" value="F:phosphorelay response regulator activity"/>
    <property type="evidence" value="ECO:0007669"/>
    <property type="project" value="TreeGrafter"/>
</dbReference>
<dbReference type="PANTHER" id="PTHR48111">
    <property type="entry name" value="REGULATOR OF RPOS"/>
    <property type="match status" value="1"/>
</dbReference>
<dbReference type="Proteomes" id="UP000290870">
    <property type="component" value="Unassembled WGS sequence"/>
</dbReference>
<keyword evidence="4 7" id="KW-0238">DNA-binding</keyword>
<dbReference type="CDD" id="cd00383">
    <property type="entry name" value="trans_reg_C"/>
    <property type="match status" value="1"/>
</dbReference>
<evidence type="ECO:0000259" key="9">
    <source>
        <dbReference type="PROSITE" id="PS51755"/>
    </source>
</evidence>
<keyword evidence="5" id="KW-0804">Transcription</keyword>
<reference evidence="10 11" key="1">
    <citation type="submission" date="2017-10" db="EMBL/GenBank/DDBJ databases">
        <title>Genomics of the genus Arcobacter.</title>
        <authorList>
            <person name="Perez-Cataluna A."/>
            <person name="Figueras M.J."/>
        </authorList>
    </citation>
    <scope>NUCLEOTIDE SEQUENCE [LARGE SCALE GENOMIC DNA]</scope>
    <source>
        <strain evidence="10 11">F26</strain>
    </source>
</reference>
<dbReference type="InterPro" id="IPR039420">
    <property type="entry name" value="WalR-like"/>
</dbReference>
<organism evidence="10 11">
    <name type="scientific">Arcobacter cloacae</name>
    <dbReference type="NCBI Taxonomy" id="1054034"/>
    <lineage>
        <taxon>Bacteria</taxon>
        <taxon>Pseudomonadati</taxon>
        <taxon>Campylobacterota</taxon>
        <taxon>Epsilonproteobacteria</taxon>
        <taxon>Campylobacterales</taxon>
        <taxon>Arcobacteraceae</taxon>
        <taxon>Arcobacter</taxon>
    </lineage>
</organism>
<dbReference type="PANTHER" id="PTHR48111:SF1">
    <property type="entry name" value="TWO-COMPONENT RESPONSE REGULATOR ORR33"/>
    <property type="match status" value="1"/>
</dbReference>
<dbReference type="GO" id="GO:0000976">
    <property type="term" value="F:transcription cis-regulatory region binding"/>
    <property type="evidence" value="ECO:0007669"/>
    <property type="project" value="TreeGrafter"/>
</dbReference>
<keyword evidence="1 6" id="KW-0597">Phosphoprotein</keyword>
<dbReference type="EMBL" id="PDJZ01000002">
    <property type="protein sequence ID" value="RXJ85315.1"/>
    <property type="molecule type" value="Genomic_DNA"/>
</dbReference>